<proteinExistence type="predicted"/>
<evidence type="ECO:0008006" key="3">
    <source>
        <dbReference type="Google" id="ProtNLM"/>
    </source>
</evidence>
<accession>A0A2G6Q615</accession>
<reference evidence="1 2" key="1">
    <citation type="submission" date="2017-09" db="EMBL/GenBank/DDBJ databases">
        <title>Biocontrol bacteria screening and application from spent mushroom substrate.</title>
        <authorList>
            <person name="Sun X."/>
        </authorList>
    </citation>
    <scope>NUCLEOTIDE SEQUENCE [LARGE SCALE GENOMIC DNA]</scope>
    <source>
        <strain evidence="1 2">100374</strain>
    </source>
</reference>
<evidence type="ECO:0000313" key="2">
    <source>
        <dbReference type="Proteomes" id="UP000228484"/>
    </source>
</evidence>
<protein>
    <recommendedName>
        <fullName evidence="3">Butirosin biosynthesis protein H N-terminal domain-containing protein</fullName>
    </recommendedName>
</protein>
<comment type="caution">
    <text evidence="1">The sequence shown here is derived from an EMBL/GenBank/DDBJ whole genome shotgun (WGS) entry which is preliminary data.</text>
</comment>
<organism evidence="1 2">
    <name type="scientific">Bacillus fungorum</name>
    <dbReference type="NCBI Taxonomy" id="2039284"/>
    <lineage>
        <taxon>Bacteria</taxon>
        <taxon>Bacillati</taxon>
        <taxon>Bacillota</taxon>
        <taxon>Bacilli</taxon>
        <taxon>Bacillales</taxon>
        <taxon>Bacillaceae</taxon>
        <taxon>Bacillus</taxon>
    </lineage>
</organism>
<gene>
    <name evidence="1" type="ORF">CO726_29730</name>
</gene>
<sequence length="333" mass="39667">MSNSKLIYKENFDCKTLTINAILSRVIPISEFIWNQAGLAIYENENNLIFTPYYINEYEHLHNTTNVRCIEHKLPNFELWLEKIIFILKSDSSILVRVDIFDLPFNMYYCKHRGPHYIEITHMEHDQFFVCDHFYKYSGLVDISIIAKAMETRMDIEGEKEYIFRSFYTEGHSFKLDKNYLFKVMNKNNSQILGGGTVDFLDIPNHKRLVGLKTFDRFDNYLEEHFHQKGPLKDIYKSLFNLSNSRYHYSKIISKYKDDYNNIEVIEDLYRDSYQNFRIAANLVLKLRASKKERAYLTNLKDILSSTLNIEREASKLVEDFTLKEDVPNTFYK</sequence>
<dbReference type="RefSeq" id="WP_099686706.1">
    <property type="nucleotide sequence ID" value="NZ_JBOIRJ010000053.1"/>
</dbReference>
<evidence type="ECO:0000313" key="1">
    <source>
        <dbReference type="EMBL" id="PIE91869.1"/>
    </source>
</evidence>
<dbReference type="EMBL" id="NWUW01000063">
    <property type="protein sequence ID" value="PIE91869.1"/>
    <property type="molecule type" value="Genomic_DNA"/>
</dbReference>
<dbReference type="AlphaFoldDB" id="A0A2G6Q615"/>
<keyword evidence="2" id="KW-1185">Reference proteome</keyword>
<dbReference type="Proteomes" id="UP000228484">
    <property type="component" value="Unassembled WGS sequence"/>
</dbReference>
<name>A0A2G6Q615_9BACI</name>